<keyword evidence="6 14" id="KW-0997">Cell inner membrane</keyword>
<dbReference type="PANTHER" id="PTHR12428">
    <property type="entry name" value="OXA1"/>
    <property type="match status" value="1"/>
</dbReference>
<dbReference type="InterPro" id="IPR038221">
    <property type="entry name" value="YidC_periplasmic_sf"/>
</dbReference>
<feature type="transmembrane region" description="Helical" evidence="14">
    <location>
        <begin position="474"/>
        <end position="494"/>
    </location>
</feature>
<feature type="compositionally biased region" description="Basic residues" evidence="15">
    <location>
        <begin position="1"/>
        <end position="17"/>
    </location>
</feature>
<keyword evidence="19" id="KW-1185">Reference proteome</keyword>
<protein>
    <recommendedName>
        <fullName evidence="3 14">Membrane protein insertase YidC</fullName>
    </recommendedName>
    <alternativeName>
        <fullName evidence="13 14">Foldase YidC</fullName>
    </alternativeName>
    <alternativeName>
        <fullName evidence="12 14">Membrane integrase YidC</fullName>
    </alternativeName>
    <alternativeName>
        <fullName evidence="14">Membrane protein YidC</fullName>
    </alternativeName>
</protein>
<dbReference type="GO" id="GO:0005886">
    <property type="term" value="C:plasma membrane"/>
    <property type="evidence" value="ECO:0007669"/>
    <property type="project" value="UniProtKB-SubCell"/>
</dbReference>
<dbReference type="Gene3D" id="2.70.98.90">
    <property type="match status" value="1"/>
</dbReference>
<evidence type="ECO:0000313" key="19">
    <source>
        <dbReference type="Proteomes" id="UP000009081"/>
    </source>
</evidence>
<evidence type="ECO:0000256" key="15">
    <source>
        <dbReference type="SAM" id="MobiDB-lite"/>
    </source>
</evidence>
<keyword evidence="8 14" id="KW-0653">Protein transport</keyword>
<proteinExistence type="inferred from homology"/>
<dbReference type="eggNOG" id="COG0706">
    <property type="taxonomic scope" value="Bacteria"/>
</dbReference>
<dbReference type="InterPro" id="IPR047196">
    <property type="entry name" value="YidC_ALB_C"/>
</dbReference>
<evidence type="ECO:0000256" key="14">
    <source>
        <dbReference type="HAMAP-Rule" id="MF_01810"/>
    </source>
</evidence>
<sequence length="637" mass="70573">MRRLAALRPSPPHRKRLTDRPMGNDKTNMFVAIALSLVVLLGWHYFVTGPASERQRQAAQSQTAQTGAPQTADGIPSPSPREGSPNAPAPGTLPGAGALGPVSREDALARSARVRIDTPALYGSIGLKGARIDDVSLKNYHETVSDESPRIVLLSPTGSANPYYAEFGWVGANAGPLPNADTLWKADGDLLAPGRPLTLTWDNGQGLVFKRIVAVDDKFMFTVRDEVENTSANPVTLYPYSLVSRWGKPQTQGYYVLHEGLIGVLGGDGLQEYTYDKVGKEPAYGGAATQGKAWTNVTGGWVGITDKYWAAAAIPEQDKPFTGAFTERTDGATKIYQTSVRGDAVTLAPNASSVTTQRLFAGAKEVNQINAYEREFGIKQFDLMIDWGWFWFLTKPMFRALDFFFHLLGNFGVSILLVTLILKLFFLPIANRSYVSMAKMKAVQPEMTSIRERYKDDRVKQQQAMMELYKKEKINPVAGCWPVLIQIPVFFALYKVLFITIEMRHAPFFGWIQDLAAPDPTSIVNLFGLLPFTPPEYIPIHLGVWPIIMGITMFIQMKMNPAPPDPVQAQVFAFMPIVFTFMLGSFPAGLVIYWAWNNTLSVIQQYVIMRRNGVKVELWDNLRGMFKRGNKSAAAKG</sequence>
<dbReference type="NCBIfam" id="TIGR03593">
    <property type="entry name" value="yidC_nterm"/>
    <property type="match status" value="1"/>
</dbReference>
<comment type="subunit">
    <text evidence="14">Interacts with the Sec translocase complex via SecD. Specifically interacts with transmembrane segments of nascent integral membrane proteins during membrane integration.</text>
</comment>
<evidence type="ECO:0000256" key="4">
    <source>
        <dbReference type="ARBA" id="ARBA00022448"/>
    </source>
</evidence>
<keyword evidence="10 14" id="KW-0472">Membrane</keyword>
<keyword evidence="11 14" id="KW-0143">Chaperone</keyword>
<dbReference type="HOGENOM" id="CLU_016535_1_0_5"/>
<dbReference type="InterPro" id="IPR028055">
    <property type="entry name" value="YidC/Oxa/ALB_C"/>
</dbReference>
<dbReference type="GO" id="GO:0032977">
    <property type="term" value="F:membrane insertase activity"/>
    <property type="evidence" value="ECO:0007669"/>
    <property type="project" value="InterPro"/>
</dbReference>
<dbReference type="InterPro" id="IPR019998">
    <property type="entry name" value="Membr_insert_YidC"/>
</dbReference>
<feature type="region of interest" description="Disordered" evidence="15">
    <location>
        <begin position="1"/>
        <end position="24"/>
    </location>
</feature>
<dbReference type="AlphaFoldDB" id="C5AQP0"/>
<evidence type="ECO:0000256" key="13">
    <source>
        <dbReference type="ARBA" id="ARBA00033342"/>
    </source>
</evidence>
<comment type="subcellular location">
    <subcellularLocation>
        <location evidence="1 14">Cell inner membrane</location>
        <topology evidence="1 14">Multi-pass membrane protein</topology>
    </subcellularLocation>
</comment>
<dbReference type="NCBIfam" id="NF002353">
    <property type="entry name" value="PRK01318.1-4"/>
    <property type="match status" value="1"/>
</dbReference>
<feature type="domain" description="Membrane insertase YidC/Oxa/ALB C-terminal" evidence="16">
    <location>
        <begin position="411"/>
        <end position="610"/>
    </location>
</feature>
<evidence type="ECO:0000256" key="2">
    <source>
        <dbReference type="ARBA" id="ARBA00010527"/>
    </source>
</evidence>
<organism evidence="18 19">
    <name type="scientific">Methylorubrum extorquens (strain ATCC 14718 / DSM 1338 / JCM 2805 / NCIMB 9133 / AM1)</name>
    <name type="common">Methylobacterium extorquens</name>
    <dbReference type="NCBI Taxonomy" id="272630"/>
    <lineage>
        <taxon>Bacteria</taxon>
        <taxon>Pseudomonadati</taxon>
        <taxon>Pseudomonadota</taxon>
        <taxon>Alphaproteobacteria</taxon>
        <taxon>Hyphomicrobiales</taxon>
        <taxon>Methylobacteriaceae</taxon>
        <taxon>Methylorubrum</taxon>
    </lineage>
</organism>
<keyword evidence="9 14" id="KW-1133">Transmembrane helix</keyword>
<dbReference type="EMBL" id="CP001510">
    <property type="protein sequence ID" value="ACS40137.1"/>
    <property type="molecule type" value="Genomic_DNA"/>
</dbReference>
<dbReference type="STRING" id="272630.MexAM1_META1p2354"/>
<keyword evidence="7 14" id="KW-0812">Transmembrane</keyword>
<dbReference type="PRINTS" id="PR01900">
    <property type="entry name" value="YIDCPROTEIN"/>
</dbReference>
<evidence type="ECO:0000256" key="8">
    <source>
        <dbReference type="ARBA" id="ARBA00022927"/>
    </source>
</evidence>
<evidence type="ECO:0000313" key="18">
    <source>
        <dbReference type="EMBL" id="ACS40137.1"/>
    </source>
</evidence>
<feature type="region of interest" description="Disordered" evidence="15">
    <location>
        <begin position="54"/>
        <end position="101"/>
    </location>
</feature>
<evidence type="ECO:0000256" key="3">
    <source>
        <dbReference type="ARBA" id="ARBA00015325"/>
    </source>
</evidence>
<evidence type="ECO:0000256" key="10">
    <source>
        <dbReference type="ARBA" id="ARBA00023136"/>
    </source>
</evidence>
<dbReference type="NCBIfam" id="TIGR03592">
    <property type="entry name" value="yidC_oxa1_cterm"/>
    <property type="match status" value="1"/>
</dbReference>
<evidence type="ECO:0000256" key="6">
    <source>
        <dbReference type="ARBA" id="ARBA00022519"/>
    </source>
</evidence>
<feature type="transmembrane region" description="Helical" evidence="14">
    <location>
        <begin position="29"/>
        <end position="47"/>
    </location>
</feature>
<dbReference type="KEGG" id="mea:Mex_1p2354"/>
<keyword evidence="5 14" id="KW-1003">Cell membrane</keyword>
<dbReference type="GO" id="GO:0051205">
    <property type="term" value="P:protein insertion into membrane"/>
    <property type="evidence" value="ECO:0007669"/>
    <property type="project" value="TreeGrafter"/>
</dbReference>
<dbReference type="Pfam" id="PF14849">
    <property type="entry name" value="YidC_periplas"/>
    <property type="match status" value="1"/>
</dbReference>
<dbReference type="Pfam" id="PF02096">
    <property type="entry name" value="60KD_IMP"/>
    <property type="match status" value="1"/>
</dbReference>
<feature type="transmembrane region" description="Helical" evidence="14">
    <location>
        <begin position="537"/>
        <end position="557"/>
    </location>
</feature>
<feature type="transmembrane region" description="Helical" evidence="14">
    <location>
        <begin position="403"/>
        <end position="430"/>
    </location>
</feature>
<dbReference type="InterPro" id="IPR001708">
    <property type="entry name" value="YidC/ALB3/OXA1/COX18"/>
</dbReference>
<feature type="compositionally biased region" description="Low complexity" evidence="15">
    <location>
        <begin position="57"/>
        <end position="72"/>
    </location>
</feature>
<dbReference type="CDD" id="cd20070">
    <property type="entry name" value="5TM_YidC_Alb3"/>
    <property type="match status" value="1"/>
</dbReference>
<dbReference type="PANTHER" id="PTHR12428:SF65">
    <property type="entry name" value="CYTOCHROME C OXIDASE ASSEMBLY PROTEIN COX18, MITOCHONDRIAL"/>
    <property type="match status" value="1"/>
</dbReference>
<dbReference type="HAMAP" id="MF_01810">
    <property type="entry name" value="YidC_type1"/>
    <property type="match status" value="1"/>
</dbReference>
<evidence type="ECO:0000256" key="5">
    <source>
        <dbReference type="ARBA" id="ARBA00022475"/>
    </source>
</evidence>
<evidence type="ECO:0000256" key="1">
    <source>
        <dbReference type="ARBA" id="ARBA00004429"/>
    </source>
</evidence>
<comment type="similarity">
    <text evidence="2 14">Belongs to the OXA1/ALB3/YidC family. Type 1 subfamily.</text>
</comment>
<dbReference type="CDD" id="cd19961">
    <property type="entry name" value="EcYidC-like_peri"/>
    <property type="match status" value="1"/>
</dbReference>
<evidence type="ECO:0000256" key="11">
    <source>
        <dbReference type="ARBA" id="ARBA00023186"/>
    </source>
</evidence>
<dbReference type="Proteomes" id="UP000009081">
    <property type="component" value="Chromosome"/>
</dbReference>
<comment type="function">
    <text evidence="14">Required for the insertion and/or proper folding and/or complex formation of integral membrane proteins into the membrane. Involved in integration of membrane proteins that insert both dependently and independently of the Sec translocase complex, as well as at least some lipoproteins. Aids folding of multispanning membrane proteins.</text>
</comment>
<feature type="compositionally biased region" description="Low complexity" evidence="15">
    <location>
        <begin position="89"/>
        <end position="101"/>
    </location>
</feature>
<dbReference type="InterPro" id="IPR028053">
    <property type="entry name" value="Membr_insert_YidC_N"/>
</dbReference>
<evidence type="ECO:0000256" key="7">
    <source>
        <dbReference type="ARBA" id="ARBA00022692"/>
    </source>
</evidence>
<evidence type="ECO:0000259" key="16">
    <source>
        <dbReference type="Pfam" id="PF02096"/>
    </source>
</evidence>
<evidence type="ECO:0000256" key="12">
    <source>
        <dbReference type="ARBA" id="ARBA00033245"/>
    </source>
</evidence>
<dbReference type="GO" id="GO:0015031">
    <property type="term" value="P:protein transport"/>
    <property type="evidence" value="ECO:0007669"/>
    <property type="project" value="UniProtKB-KW"/>
</dbReference>
<evidence type="ECO:0000256" key="9">
    <source>
        <dbReference type="ARBA" id="ARBA00022989"/>
    </source>
</evidence>
<feature type="domain" description="Membrane insertase YidC N-terminal" evidence="17">
    <location>
        <begin position="113"/>
        <end position="399"/>
    </location>
</feature>
<accession>C5AQP0</accession>
<keyword evidence="4 14" id="KW-0813">Transport</keyword>
<dbReference type="PRINTS" id="PR00701">
    <property type="entry name" value="60KDINNERMP"/>
</dbReference>
<gene>
    <name evidence="14" type="primary">yidC</name>
    <name evidence="18" type="synonym">oxaA</name>
    <name evidence="18" type="ordered locus">MexAM1_META1p2354</name>
</gene>
<feature type="transmembrane region" description="Helical" evidence="14">
    <location>
        <begin position="569"/>
        <end position="596"/>
    </location>
</feature>
<name>C5AQP0_METEA</name>
<reference evidence="18 19" key="1">
    <citation type="journal article" date="2009" name="PLoS ONE">
        <title>Methylobacterium genome sequences: a reference blueprint to investigate microbial metabolism of C1 compounds from natural and industrial sources.</title>
        <authorList>
            <person name="Vuilleumier S."/>
            <person name="Chistoserdova L."/>
            <person name="Lee M.-C."/>
            <person name="Bringel F."/>
            <person name="Lajus A."/>
            <person name="Zhou Y."/>
            <person name="Gourion B."/>
            <person name="Barbe V."/>
            <person name="Chang J."/>
            <person name="Cruveiller S."/>
            <person name="Dossat C."/>
            <person name="Gillett W."/>
            <person name="Gruffaz C."/>
            <person name="Haugen E."/>
            <person name="Hourcade E."/>
            <person name="Levy R."/>
            <person name="Mangenot S."/>
            <person name="Muller E."/>
            <person name="Nadalig T."/>
            <person name="Pagni M."/>
            <person name="Penny C."/>
            <person name="Peyraud R."/>
            <person name="Robinson D.G."/>
            <person name="Roche D."/>
            <person name="Rouy Z."/>
            <person name="Saenampechek C."/>
            <person name="Salvignol G."/>
            <person name="Vallenet D."/>
            <person name="Wu Z."/>
            <person name="Marx C.J."/>
            <person name="Vorholt J.A."/>
            <person name="Olson M.V."/>
            <person name="Kaul R."/>
            <person name="Weissenbach J."/>
            <person name="Medigue C."/>
            <person name="Lidstrom M.E."/>
        </authorList>
    </citation>
    <scope>NUCLEOTIDE SEQUENCE [LARGE SCALE GENOMIC DNA]</scope>
    <source>
        <strain evidence="19">ATCC 14718 / DSM 1338 / JCM 2805 / NCIMB 9133 / AM1</strain>
    </source>
</reference>
<evidence type="ECO:0000259" key="17">
    <source>
        <dbReference type="Pfam" id="PF14849"/>
    </source>
</evidence>